<dbReference type="Proteomes" id="UP001500842">
    <property type="component" value="Unassembled WGS sequence"/>
</dbReference>
<feature type="compositionally biased region" description="Low complexity" evidence="1">
    <location>
        <begin position="363"/>
        <end position="389"/>
    </location>
</feature>
<dbReference type="InterPro" id="IPR003399">
    <property type="entry name" value="Mce/MlaD"/>
</dbReference>
<proteinExistence type="predicted"/>
<feature type="domain" description="Mce/MlaD" evidence="2">
    <location>
        <begin position="46"/>
        <end position="120"/>
    </location>
</feature>
<dbReference type="InterPro" id="IPR052336">
    <property type="entry name" value="MlaD_Phospholipid_Transporter"/>
</dbReference>
<dbReference type="PROSITE" id="PS51257">
    <property type="entry name" value="PROKAR_LIPOPROTEIN"/>
    <property type="match status" value="1"/>
</dbReference>
<evidence type="ECO:0000256" key="1">
    <source>
        <dbReference type="SAM" id="MobiDB-lite"/>
    </source>
</evidence>
<dbReference type="Pfam" id="PF02470">
    <property type="entry name" value="MlaD"/>
    <property type="match status" value="1"/>
</dbReference>
<dbReference type="Pfam" id="PF11887">
    <property type="entry name" value="Mce4_CUP1"/>
    <property type="match status" value="1"/>
</dbReference>
<dbReference type="InterPro" id="IPR005693">
    <property type="entry name" value="Mce"/>
</dbReference>
<gene>
    <name evidence="4" type="ORF">GCM10009788_33960</name>
</gene>
<dbReference type="RefSeq" id="WP_141003880.1">
    <property type="nucleotide sequence ID" value="NZ_BAAAOR010000025.1"/>
</dbReference>
<evidence type="ECO:0000259" key="2">
    <source>
        <dbReference type="Pfam" id="PF02470"/>
    </source>
</evidence>
<evidence type="ECO:0000259" key="3">
    <source>
        <dbReference type="Pfam" id="PF11887"/>
    </source>
</evidence>
<sequence>MKARRALRRRAALVGFLAFVLSGCGLGGGIYDLPLPGGADVGSDPMTITVDFADVVDLVPQSSVKVSNIAVGRVSRIELNPDGLSARVTLVVRNDLDLPANTGARLQQSSLLGEKYVALVRPGSTDATGELRSGAHIGLAATSQVAEVEQVLGAVSTVLNGGAVGRFQEISRELQKVADGRPEQIRDFLRTTRAFVEGLDARKDAIASALDSLSDLSATLDADKDKIATALEGLSPGMQVLVDQRTQLVAMLSSLNKLSKVTMRTLNASQEDMIEDFKLLEPILENLAAAGDALPESLQILLTYPFPDAVLGAIKGDYLNVFVTTNYSSLPPGCAAIGCPWAQPGFDLTGVSSARSPVIPRMSPATTPDPTESPSSETPTPSASSTPSPTLLPPTDSPLPGIPSPTVQVPKPSDTESPPVPSGSPSATATATED</sequence>
<evidence type="ECO:0000313" key="4">
    <source>
        <dbReference type="EMBL" id="GAA1527792.1"/>
    </source>
</evidence>
<name>A0ABN2AUQ1_9ACTN</name>
<feature type="domain" description="Mammalian cell entry C-terminal" evidence="3">
    <location>
        <begin position="130"/>
        <end position="298"/>
    </location>
</feature>
<dbReference type="NCBIfam" id="TIGR00996">
    <property type="entry name" value="Mtu_fam_mce"/>
    <property type="match status" value="1"/>
</dbReference>
<dbReference type="InterPro" id="IPR024516">
    <property type="entry name" value="Mce_C"/>
</dbReference>
<protein>
    <submittedName>
        <fullName evidence="4">MCE family protein</fullName>
    </submittedName>
</protein>
<organism evidence="4 5">
    <name type="scientific">Nocardioides humi</name>
    <dbReference type="NCBI Taxonomy" id="449461"/>
    <lineage>
        <taxon>Bacteria</taxon>
        <taxon>Bacillati</taxon>
        <taxon>Actinomycetota</taxon>
        <taxon>Actinomycetes</taxon>
        <taxon>Propionibacteriales</taxon>
        <taxon>Nocardioidaceae</taxon>
        <taxon>Nocardioides</taxon>
    </lineage>
</organism>
<dbReference type="PANTHER" id="PTHR33371">
    <property type="entry name" value="INTERMEMBRANE PHOSPHOLIPID TRANSPORT SYSTEM BINDING PROTEIN MLAD-RELATED"/>
    <property type="match status" value="1"/>
</dbReference>
<dbReference type="EMBL" id="BAAAOR010000025">
    <property type="protein sequence ID" value="GAA1527792.1"/>
    <property type="molecule type" value="Genomic_DNA"/>
</dbReference>
<feature type="region of interest" description="Disordered" evidence="1">
    <location>
        <begin position="353"/>
        <end position="434"/>
    </location>
</feature>
<evidence type="ECO:0000313" key="5">
    <source>
        <dbReference type="Proteomes" id="UP001500842"/>
    </source>
</evidence>
<feature type="compositionally biased region" description="Polar residues" evidence="1">
    <location>
        <begin position="423"/>
        <end position="434"/>
    </location>
</feature>
<feature type="compositionally biased region" description="Pro residues" evidence="1">
    <location>
        <begin position="390"/>
        <end position="403"/>
    </location>
</feature>
<dbReference type="PANTHER" id="PTHR33371:SF15">
    <property type="entry name" value="LIPOPROTEIN LPRN"/>
    <property type="match status" value="1"/>
</dbReference>
<accession>A0ABN2AUQ1</accession>
<keyword evidence="5" id="KW-1185">Reference proteome</keyword>
<comment type="caution">
    <text evidence="4">The sequence shown here is derived from an EMBL/GenBank/DDBJ whole genome shotgun (WGS) entry which is preliminary data.</text>
</comment>
<reference evidence="4 5" key="1">
    <citation type="journal article" date="2019" name="Int. J. Syst. Evol. Microbiol.">
        <title>The Global Catalogue of Microorganisms (GCM) 10K type strain sequencing project: providing services to taxonomists for standard genome sequencing and annotation.</title>
        <authorList>
            <consortium name="The Broad Institute Genomics Platform"/>
            <consortium name="The Broad Institute Genome Sequencing Center for Infectious Disease"/>
            <person name="Wu L."/>
            <person name="Ma J."/>
        </authorList>
    </citation>
    <scope>NUCLEOTIDE SEQUENCE [LARGE SCALE GENOMIC DNA]</scope>
    <source>
        <strain evidence="4 5">JCM 14942</strain>
    </source>
</reference>